<keyword evidence="2" id="KW-1185">Reference proteome</keyword>
<gene>
    <name evidence="1" type="ORF">K504DRAFT_453235</name>
</gene>
<dbReference type="Proteomes" id="UP000799428">
    <property type="component" value="Unassembled WGS sequence"/>
</dbReference>
<dbReference type="OrthoDB" id="3858188at2759"/>
<proteinExistence type="predicted"/>
<dbReference type="EMBL" id="MU005767">
    <property type="protein sequence ID" value="KAF2711389.1"/>
    <property type="molecule type" value="Genomic_DNA"/>
</dbReference>
<protein>
    <submittedName>
        <fullName evidence="1">Uncharacterized protein</fullName>
    </submittedName>
</protein>
<evidence type="ECO:0000313" key="1">
    <source>
        <dbReference type="EMBL" id="KAF2711389.1"/>
    </source>
</evidence>
<dbReference type="AlphaFoldDB" id="A0A6G1KEW1"/>
<sequence>METNRLKGSKYAPRTPAETVAVSRAEKLKKEKEKATRLLGRLYWKAESLSASYTRAIEILDTGIDSNAYLDRGPETRYPFVLVLRMQGTNTKKKQAESMFKVDFFEFYTLLERYIELCLSIVGVIVSGSVNAAGPRTNFNHLRYITNPDLRRTHPEASHAFHANLLDALEAETCPLHTSLGNDDVQSQLRLAKDYRNRWKDADENIVTNKWDSREEEVKRAIKLADLDLNRMLTMLLAGCQHAHGVVDGSTQVPANSTNSRDFENGNYETMDMDVYDAPLEYMYDAMDLD</sequence>
<reference evidence="1" key="1">
    <citation type="journal article" date="2020" name="Stud. Mycol.">
        <title>101 Dothideomycetes genomes: a test case for predicting lifestyles and emergence of pathogens.</title>
        <authorList>
            <person name="Haridas S."/>
            <person name="Albert R."/>
            <person name="Binder M."/>
            <person name="Bloem J."/>
            <person name="Labutti K."/>
            <person name="Salamov A."/>
            <person name="Andreopoulos B."/>
            <person name="Baker S."/>
            <person name="Barry K."/>
            <person name="Bills G."/>
            <person name="Bluhm B."/>
            <person name="Cannon C."/>
            <person name="Castanera R."/>
            <person name="Culley D."/>
            <person name="Daum C."/>
            <person name="Ezra D."/>
            <person name="Gonzalez J."/>
            <person name="Henrissat B."/>
            <person name="Kuo A."/>
            <person name="Liang C."/>
            <person name="Lipzen A."/>
            <person name="Lutzoni F."/>
            <person name="Magnuson J."/>
            <person name="Mondo S."/>
            <person name="Nolan M."/>
            <person name="Ohm R."/>
            <person name="Pangilinan J."/>
            <person name="Park H.-J."/>
            <person name="Ramirez L."/>
            <person name="Alfaro M."/>
            <person name="Sun H."/>
            <person name="Tritt A."/>
            <person name="Yoshinaga Y."/>
            <person name="Zwiers L.-H."/>
            <person name="Turgeon B."/>
            <person name="Goodwin S."/>
            <person name="Spatafora J."/>
            <person name="Crous P."/>
            <person name="Grigoriev I."/>
        </authorList>
    </citation>
    <scope>NUCLEOTIDE SEQUENCE</scope>
    <source>
        <strain evidence="1">CBS 279.74</strain>
    </source>
</reference>
<evidence type="ECO:0000313" key="2">
    <source>
        <dbReference type="Proteomes" id="UP000799428"/>
    </source>
</evidence>
<accession>A0A6G1KEW1</accession>
<name>A0A6G1KEW1_9PLEO</name>
<organism evidence="1 2">
    <name type="scientific">Pleomassaria siparia CBS 279.74</name>
    <dbReference type="NCBI Taxonomy" id="1314801"/>
    <lineage>
        <taxon>Eukaryota</taxon>
        <taxon>Fungi</taxon>
        <taxon>Dikarya</taxon>
        <taxon>Ascomycota</taxon>
        <taxon>Pezizomycotina</taxon>
        <taxon>Dothideomycetes</taxon>
        <taxon>Pleosporomycetidae</taxon>
        <taxon>Pleosporales</taxon>
        <taxon>Pleomassariaceae</taxon>
        <taxon>Pleomassaria</taxon>
    </lineage>
</organism>